<evidence type="ECO:0000313" key="1">
    <source>
        <dbReference type="EMBL" id="MED6199037.1"/>
    </source>
</evidence>
<comment type="caution">
    <text evidence="1">The sequence shown here is derived from an EMBL/GenBank/DDBJ whole genome shotgun (WGS) entry which is preliminary data.</text>
</comment>
<reference evidence="1 2" key="1">
    <citation type="journal article" date="2023" name="Plants (Basel)">
        <title>Bridging the Gap: Combining Genomics and Transcriptomics Approaches to Understand Stylosanthes scabra, an Orphan Legume from the Brazilian Caatinga.</title>
        <authorList>
            <person name="Ferreira-Neto J.R.C."/>
            <person name="da Silva M.D."/>
            <person name="Binneck E."/>
            <person name="de Melo N.F."/>
            <person name="da Silva R.H."/>
            <person name="de Melo A.L.T.M."/>
            <person name="Pandolfi V."/>
            <person name="Bustamante F.O."/>
            <person name="Brasileiro-Vidal A.C."/>
            <person name="Benko-Iseppon A.M."/>
        </authorList>
    </citation>
    <scope>NUCLEOTIDE SEQUENCE [LARGE SCALE GENOMIC DNA]</scope>
    <source>
        <tissue evidence="1">Leaves</tissue>
    </source>
</reference>
<accession>A0ABU6XM86</accession>
<sequence>MRVRFPPPGLVLASFDRVSARSFSFRGMCFICTFWKELSSSFAFSKYFAIWGSLAWSFQQYATSASFCVRRTIHMQDPWDMVVRLVFGAELCHKVGQCLSFDGRSFLKSLCGILIARWTRLAFFLPGRAFGESVSAADLFLPQSGGPGSTVGAS</sequence>
<keyword evidence="2" id="KW-1185">Reference proteome</keyword>
<protein>
    <submittedName>
        <fullName evidence="1">Uncharacterized protein</fullName>
    </submittedName>
</protein>
<gene>
    <name evidence="1" type="ORF">PIB30_072193</name>
</gene>
<evidence type="ECO:0000313" key="2">
    <source>
        <dbReference type="Proteomes" id="UP001341840"/>
    </source>
</evidence>
<dbReference type="Proteomes" id="UP001341840">
    <property type="component" value="Unassembled WGS sequence"/>
</dbReference>
<dbReference type="EMBL" id="JASCZI010212298">
    <property type="protein sequence ID" value="MED6199037.1"/>
    <property type="molecule type" value="Genomic_DNA"/>
</dbReference>
<name>A0ABU6XM86_9FABA</name>
<organism evidence="1 2">
    <name type="scientific">Stylosanthes scabra</name>
    <dbReference type="NCBI Taxonomy" id="79078"/>
    <lineage>
        <taxon>Eukaryota</taxon>
        <taxon>Viridiplantae</taxon>
        <taxon>Streptophyta</taxon>
        <taxon>Embryophyta</taxon>
        <taxon>Tracheophyta</taxon>
        <taxon>Spermatophyta</taxon>
        <taxon>Magnoliopsida</taxon>
        <taxon>eudicotyledons</taxon>
        <taxon>Gunneridae</taxon>
        <taxon>Pentapetalae</taxon>
        <taxon>rosids</taxon>
        <taxon>fabids</taxon>
        <taxon>Fabales</taxon>
        <taxon>Fabaceae</taxon>
        <taxon>Papilionoideae</taxon>
        <taxon>50 kb inversion clade</taxon>
        <taxon>dalbergioids sensu lato</taxon>
        <taxon>Dalbergieae</taxon>
        <taxon>Pterocarpus clade</taxon>
        <taxon>Stylosanthes</taxon>
    </lineage>
</organism>
<proteinExistence type="predicted"/>